<dbReference type="Proteomes" id="UP000176997">
    <property type="component" value="Unassembled WGS sequence"/>
</dbReference>
<proteinExistence type="predicted"/>
<dbReference type="AlphaFoldDB" id="A0A1G2SBZ9"/>
<evidence type="ECO:0000256" key="2">
    <source>
        <dbReference type="SAM" id="Phobius"/>
    </source>
</evidence>
<accession>A0A1G2SBZ9</accession>
<name>A0A1G2SBZ9_9BACT</name>
<keyword evidence="1" id="KW-0175">Coiled coil</keyword>
<evidence type="ECO:0000313" key="4">
    <source>
        <dbReference type="Proteomes" id="UP000176997"/>
    </source>
</evidence>
<evidence type="ECO:0000313" key="3">
    <source>
        <dbReference type="EMBL" id="OHA82278.1"/>
    </source>
</evidence>
<evidence type="ECO:0000256" key="1">
    <source>
        <dbReference type="SAM" id="Coils"/>
    </source>
</evidence>
<dbReference type="STRING" id="1802723.A2675_00520"/>
<feature type="coiled-coil region" evidence="1">
    <location>
        <begin position="1"/>
        <end position="28"/>
    </location>
</feature>
<dbReference type="EMBL" id="MHUS01000002">
    <property type="protein sequence ID" value="OHA82278.1"/>
    <property type="molecule type" value="Genomic_DNA"/>
</dbReference>
<organism evidence="3 4">
    <name type="scientific">Candidatus Yonathbacteria bacterium RIFCSPHIGHO2_01_FULL_51_10</name>
    <dbReference type="NCBI Taxonomy" id="1802723"/>
    <lineage>
        <taxon>Bacteria</taxon>
        <taxon>Candidatus Yonathiibacteriota</taxon>
    </lineage>
</organism>
<reference evidence="3 4" key="1">
    <citation type="journal article" date="2016" name="Nat. Commun.">
        <title>Thousands of microbial genomes shed light on interconnected biogeochemical processes in an aquifer system.</title>
        <authorList>
            <person name="Anantharaman K."/>
            <person name="Brown C.T."/>
            <person name="Hug L.A."/>
            <person name="Sharon I."/>
            <person name="Castelle C.J."/>
            <person name="Probst A.J."/>
            <person name="Thomas B.C."/>
            <person name="Singh A."/>
            <person name="Wilkins M.J."/>
            <person name="Karaoz U."/>
            <person name="Brodie E.L."/>
            <person name="Williams K.H."/>
            <person name="Hubbard S.S."/>
            <person name="Banfield J.F."/>
        </authorList>
    </citation>
    <scope>NUCLEOTIDE SEQUENCE [LARGE SCALE GENOMIC DNA]</scope>
</reference>
<gene>
    <name evidence="3" type="ORF">A2675_00520</name>
</gene>
<feature type="transmembrane region" description="Helical" evidence="2">
    <location>
        <begin position="28"/>
        <end position="51"/>
    </location>
</feature>
<comment type="caution">
    <text evidence="3">The sequence shown here is derived from an EMBL/GenBank/DDBJ whole genome shotgun (WGS) entry which is preliminary data.</text>
</comment>
<keyword evidence="2" id="KW-0812">Transmembrane</keyword>
<keyword evidence="2" id="KW-0472">Membrane</keyword>
<keyword evidence="2" id="KW-1133">Transmembrane helix</keyword>
<sequence>MEPLEQRLASLEAKIDELLSTITKIKRAFYWTIGISIAVVVLPLIGLFFAIPSFLSTYSGISDITGGF</sequence>
<protein>
    <submittedName>
        <fullName evidence="3">Uncharacterized protein</fullName>
    </submittedName>
</protein>